<dbReference type="Pfam" id="PF14339">
    <property type="entry name" value="DUF4394"/>
    <property type="match status" value="1"/>
</dbReference>
<reference evidence="4 5" key="1">
    <citation type="submission" date="2020-03" db="EMBL/GenBank/DDBJ databases">
        <title>Roseomonas selenitidurans sp. nov. isolated from soil.</title>
        <authorList>
            <person name="Liu H."/>
        </authorList>
    </citation>
    <scope>NUCLEOTIDE SEQUENCE [LARGE SCALE GENOMIC DNA]</scope>
    <source>
        <strain evidence="4 5">JCM 15073</strain>
    </source>
</reference>
<feature type="domain" description="DUF4394" evidence="3">
    <location>
        <begin position="43"/>
        <end position="276"/>
    </location>
</feature>
<proteinExistence type="predicted"/>
<keyword evidence="1" id="KW-0812">Transmembrane</keyword>
<sequence>MRVLHHAPRKLSAAIGFSVILGAAILAGPAKADPIVGVVGPRTLVGFDSATPDTFTTTLEVTGIGNDTIRGIDFRPATGQLYALGQSGGLYTVDTTSGAATAIGPGVPVPAGLFEAGFSFNPTVDAIRVTTANDVNRRVNATAGSTIIDGTLSYTAGDPNAGVNPTITAVAYTNQLPGTVTSTTLYAIDSATSSLVTINPANAGTISTIGALGIDLFGPTTGFGMAFDIDGSTGIAYASLLNAVGQLGPQGLFTIDLATGLASFLGDYGSNTVREITVGQLGPVAVPAPASLAILGTGLLGLFGLRRRRAA</sequence>
<evidence type="ECO:0000313" key="4">
    <source>
        <dbReference type="EMBL" id="NKE46066.1"/>
    </source>
</evidence>
<keyword evidence="1" id="KW-1133">Transmembrane helix</keyword>
<feature type="transmembrane region" description="Helical" evidence="1">
    <location>
        <begin position="284"/>
        <end position="305"/>
    </location>
</feature>
<evidence type="ECO:0000313" key="5">
    <source>
        <dbReference type="Proteomes" id="UP000765160"/>
    </source>
</evidence>
<name>A0ABX1F179_9PROT</name>
<accession>A0ABX1F179</accession>
<dbReference type="Proteomes" id="UP000765160">
    <property type="component" value="Unassembled WGS sequence"/>
</dbReference>
<evidence type="ECO:0000259" key="3">
    <source>
        <dbReference type="Pfam" id="PF14339"/>
    </source>
</evidence>
<organism evidence="4 5">
    <name type="scientific">Falsiroseomonas frigidaquae</name>
    <dbReference type="NCBI Taxonomy" id="487318"/>
    <lineage>
        <taxon>Bacteria</taxon>
        <taxon>Pseudomonadati</taxon>
        <taxon>Pseudomonadota</taxon>
        <taxon>Alphaproteobacteria</taxon>
        <taxon>Acetobacterales</taxon>
        <taxon>Roseomonadaceae</taxon>
        <taxon>Falsiroseomonas</taxon>
    </lineage>
</organism>
<evidence type="ECO:0000259" key="2">
    <source>
        <dbReference type="Pfam" id="PF07589"/>
    </source>
</evidence>
<dbReference type="InterPro" id="IPR025507">
    <property type="entry name" value="DUF4394"/>
</dbReference>
<dbReference type="SUPFAM" id="SSF63829">
    <property type="entry name" value="Calcium-dependent phosphotriesterase"/>
    <property type="match status" value="1"/>
</dbReference>
<comment type="caution">
    <text evidence="4">The sequence shown here is derived from an EMBL/GenBank/DDBJ whole genome shotgun (WGS) entry which is preliminary data.</text>
</comment>
<dbReference type="InterPro" id="IPR013424">
    <property type="entry name" value="Ice-binding_C"/>
</dbReference>
<dbReference type="RefSeq" id="WP_168050580.1">
    <property type="nucleotide sequence ID" value="NZ_JAATJR010000004.1"/>
</dbReference>
<keyword evidence="5" id="KW-1185">Reference proteome</keyword>
<dbReference type="Pfam" id="PF07589">
    <property type="entry name" value="PEP-CTERM"/>
    <property type="match status" value="1"/>
</dbReference>
<dbReference type="NCBIfam" id="TIGR02595">
    <property type="entry name" value="PEP_CTERM"/>
    <property type="match status" value="1"/>
</dbReference>
<dbReference type="EMBL" id="JAAVTX010000004">
    <property type="protein sequence ID" value="NKE46066.1"/>
    <property type="molecule type" value="Genomic_DNA"/>
</dbReference>
<feature type="domain" description="Ice-binding protein C-terminal" evidence="2">
    <location>
        <begin position="285"/>
        <end position="308"/>
    </location>
</feature>
<keyword evidence="1" id="KW-0472">Membrane</keyword>
<protein>
    <submittedName>
        <fullName evidence="4">DUF4394 domain-containing protein</fullName>
    </submittedName>
</protein>
<gene>
    <name evidence="4" type="ORF">HB662_14860</name>
</gene>
<evidence type="ECO:0000256" key="1">
    <source>
        <dbReference type="SAM" id="Phobius"/>
    </source>
</evidence>